<name>A0AAW2V5U1_SESRA</name>
<evidence type="ECO:0000256" key="2">
    <source>
        <dbReference type="ARBA" id="ARBA00022491"/>
    </source>
</evidence>
<dbReference type="InterPro" id="IPR036600">
    <property type="entry name" value="PAH_sf"/>
</dbReference>
<dbReference type="FunFam" id="1.20.1160.11:FF:000001">
    <property type="entry name" value="Paired amphipathic helix protein Sin3"/>
    <property type="match status" value="1"/>
</dbReference>
<feature type="domain" description="Histone deacetylase interacting" evidence="9">
    <location>
        <begin position="482"/>
        <end position="575"/>
    </location>
</feature>
<dbReference type="FunFam" id="1.20.1160.11:FF:000003">
    <property type="entry name" value="Paired amphipathic helix SIN3-like protein"/>
    <property type="match status" value="1"/>
</dbReference>
<dbReference type="EMBL" id="JACGWJ010000004">
    <property type="protein sequence ID" value="KAL0424319.1"/>
    <property type="molecule type" value="Genomic_DNA"/>
</dbReference>
<proteinExistence type="predicted"/>
<feature type="compositionally biased region" description="Gly residues" evidence="8">
    <location>
        <begin position="34"/>
        <end position="50"/>
    </location>
</feature>
<dbReference type="InterPro" id="IPR003822">
    <property type="entry name" value="PAH"/>
</dbReference>
<dbReference type="SMART" id="SM00761">
    <property type="entry name" value="HDAC_interact"/>
    <property type="match status" value="1"/>
</dbReference>
<comment type="subcellular location">
    <subcellularLocation>
        <location evidence="1 7">Nucleus</location>
    </subcellularLocation>
</comment>
<dbReference type="Pfam" id="PF08295">
    <property type="entry name" value="Sin3_corepress"/>
    <property type="match status" value="1"/>
</dbReference>
<evidence type="ECO:0000313" key="10">
    <source>
        <dbReference type="EMBL" id="KAL0424319.1"/>
    </source>
</evidence>
<feature type="region of interest" description="Disordered" evidence="8">
    <location>
        <begin position="1"/>
        <end position="50"/>
    </location>
</feature>
<dbReference type="Gene3D" id="1.20.1160.11">
    <property type="entry name" value="Paired amphipathic helix"/>
    <property type="match status" value="3"/>
</dbReference>
<dbReference type="SUPFAM" id="SSF47762">
    <property type="entry name" value="PAH2 domain"/>
    <property type="match status" value="3"/>
</dbReference>
<keyword evidence="2" id="KW-0678">Repressor</keyword>
<dbReference type="GO" id="GO:0000785">
    <property type="term" value="C:chromatin"/>
    <property type="evidence" value="ECO:0007669"/>
    <property type="project" value="TreeGrafter"/>
</dbReference>
<comment type="caution">
    <text evidence="10">The sequence shown here is derived from an EMBL/GenBank/DDBJ whole genome shotgun (WGS) entry which is preliminary data.</text>
</comment>
<dbReference type="GO" id="GO:0000118">
    <property type="term" value="C:histone deacetylase complex"/>
    <property type="evidence" value="ECO:0007669"/>
    <property type="project" value="TreeGrafter"/>
</dbReference>
<evidence type="ECO:0000256" key="1">
    <source>
        <dbReference type="ARBA" id="ARBA00004123"/>
    </source>
</evidence>
<dbReference type="PANTHER" id="PTHR12346">
    <property type="entry name" value="SIN3B-RELATED"/>
    <property type="match status" value="1"/>
</dbReference>
<dbReference type="PANTHER" id="PTHR12346:SF8">
    <property type="entry name" value="PAIRED AMPHIPATHIC HELIX PROTEIN SIN3-LIKE 2"/>
    <property type="match status" value="1"/>
</dbReference>
<dbReference type="GO" id="GO:0003714">
    <property type="term" value="F:transcription corepressor activity"/>
    <property type="evidence" value="ECO:0007669"/>
    <property type="project" value="InterPro"/>
</dbReference>
<dbReference type="InterPro" id="IPR039774">
    <property type="entry name" value="Sin3-like"/>
</dbReference>
<feature type="region of interest" description="Disordered" evidence="8">
    <location>
        <begin position="270"/>
        <end position="328"/>
    </location>
</feature>
<evidence type="ECO:0000256" key="4">
    <source>
        <dbReference type="ARBA" id="ARBA00023015"/>
    </source>
</evidence>
<evidence type="ECO:0000256" key="6">
    <source>
        <dbReference type="ARBA" id="ARBA00023242"/>
    </source>
</evidence>
<evidence type="ECO:0000259" key="9">
    <source>
        <dbReference type="SMART" id="SM00761"/>
    </source>
</evidence>
<keyword evidence="3" id="KW-0677">Repeat</keyword>
<organism evidence="10">
    <name type="scientific">Sesamum radiatum</name>
    <name type="common">Black benniseed</name>
    <dbReference type="NCBI Taxonomy" id="300843"/>
    <lineage>
        <taxon>Eukaryota</taxon>
        <taxon>Viridiplantae</taxon>
        <taxon>Streptophyta</taxon>
        <taxon>Embryophyta</taxon>
        <taxon>Tracheophyta</taxon>
        <taxon>Spermatophyta</taxon>
        <taxon>Magnoliopsida</taxon>
        <taxon>eudicotyledons</taxon>
        <taxon>Gunneridae</taxon>
        <taxon>Pentapetalae</taxon>
        <taxon>asterids</taxon>
        <taxon>lamiids</taxon>
        <taxon>Lamiales</taxon>
        <taxon>Pedaliaceae</taxon>
        <taxon>Sesamum</taxon>
    </lineage>
</organism>
<accession>A0AAW2V5U1</accession>
<feature type="compositionally biased region" description="Basic and acidic residues" evidence="8">
    <location>
        <begin position="270"/>
        <end position="308"/>
    </location>
</feature>
<keyword evidence="6 7" id="KW-0539">Nucleus</keyword>
<evidence type="ECO:0000256" key="7">
    <source>
        <dbReference type="PROSITE-ProRule" id="PRU00810"/>
    </source>
</evidence>
<reference evidence="10" key="1">
    <citation type="submission" date="2020-06" db="EMBL/GenBank/DDBJ databases">
        <authorList>
            <person name="Li T."/>
            <person name="Hu X."/>
            <person name="Zhang T."/>
            <person name="Song X."/>
            <person name="Zhang H."/>
            <person name="Dai N."/>
            <person name="Sheng W."/>
            <person name="Hou X."/>
            <person name="Wei L."/>
        </authorList>
    </citation>
    <scope>NUCLEOTIDE SEQUENCE</scope>
    <source>
        <strain evidence="10">G02</strain>
        <tissue evidence="10">Leaf</tissue>
    </source>
</reference>
<dbReference type="PROSITE" id="PS51477">
    <property type="entry name" value="PAH"/>
    <property type="match status" value="3"/>
</dbReference>
<keyword evidence="5" id="KW-0804">Transcription</keyword>
<dbReference type="AlphaFoldDB" id="A0AAW2V5U1"/>
<evidence type="ECO:0000256" key="5">
    <source>
        <dbReference type="ARBA" id="ARBA00023163"/>
    </source>
</evidence>
<reference evidence="10" key="2">
    <citation type="journal article" date="2024" name="Plant">
        <title>Genomic evolution and insights into agronomic trait innovations of Sesamum species.</title>
        <authorList>
            <person name="Miao H."/>
            <person name="Wang L."/>
            <person name="Qu L."/>
            <person name="Liu H."/>
            <person name="Sun Y."/>
            <person name="Le M."/>
            <person name="Wang Q."/>
            <person name="Wei S."/>
            <person name="Zheng Y."/>
            <person name="Lin W."/>
            <person name="Duan Y."/>
            <person name="Cao H."/>
            <person name="Xiong S."/>
            <person name="Wang X."/>
            <person name="Wei L."/>
            <person name="Li C."/>
            <person name="Ma Q."/>
            <person name="Ju M."/>
            <person name="Zhao R."/>
            <person name="Li G."/>
            <person name="Mu C."/>
            <person name="Tian Q."/>
            <person name="Mei H."/>
            <person name="Zhang T."/>
            <person name="Gao T."/>
            <person name="Zhang H."/>
        </authorList>
    </citation>
    <scope>NUCLEOTIDE SEQUENCE</scope>
    <source>
        <strain evidence="10">G02</strain>
    </source>
</reference>
<evidence type="ECO:0000256" key="8">
    <source>
        <dbReference type="SAM" id="MobiDB-lite"/>
    </source>
</evidence>
<dbReference type="Pfam" id="PF02671">
    <property type="entry name" value="PAH"/>
    <property type="match status" value="3"/>
</dbReference>
<dbReference type="InterPro" id="IPR013194">
    <property type="entry name" value="HDAC_interact_dom"/>
</dbReference>
<dbReference type="FunFam" id="1.20.1160.11:FF:000002">
    <property type="entry name" value="Paired amphipathic helix protein SIN3"/>
    <property type="match status" value="1"/>
</dbReference>
<evidence type="ECO:0000256" key="3">
    <source>
        <dbReference type="ARBA" id="ARBA00022737"/>
    </source>
</evidence>
<dbReference type="GO" id="GO:0000122">
    <property type="term" value="P:negative regulation of transcription by RNA polymerase II"/>
    <property type="evidence" value="ECO:0007669"/>
    <property type="project" value="TreeGrafter"/>
</dbReference>
<protein>
    <submittedName>
        <fullName evidence="10">Paired amphipathic helix protein Sin3-like 2</fullName>
    </submittedName>
</protein>
<sequence length="775" mass="89387">MKRLRDDVYVNPQFKRPFGPSSRVESYGPPNPPVGGGGGGGGGSLNGGVGGSGSGTGVAAGGAQKLTTNDALSYLKEVKDMFQDQREKYDRFLDVMKDFKAQRIDTAGVIARVKELFKGHPNLILGFNTFLPKGYEITLTDEEEAPPKRTVEFEEAISFVNKIKVEFLSLKRFEHDDHVYKSFLDILNMYRKEHKGITEVYQEVAALFDDQPDLLDEFTRFLPDTSATVSGPHASFGRHSFHRYDEKSSVMPMMRQSLWIRTMGPNGERDLSVERHDMDDDKTVVKLHKEQKKHIEKESRDKRNRDQDDRDPETENNGEFSMHRLSDKRKSARKVEDFGGNLNLASCDDKDASKSTYSHEFSFCEKVKERLRSADDYQAFLKCLHIYSTEIITRKELQSLVADLLGKYPDLMDGFNDFLERYGFLAGVMGKKTLLNEGNSSKALRIEDKDKEQKREVEGGKEKDRYNLKYWGKSIQELDLSNCQRCSPSYRLLPEDPEVRAWCQVLNDHWVSVTSGSEDYSFKHMRRNQYEESLFRCEDDRFELDMLLESVGSTAKRAEELLNSINNNSIGSDSPIRVEDHFTALNLRCIERLYGDHGLDVMDILRKNPSVALPVILTRLKQKQEEWTKCRSDFNKVWAEIYSKNHYKSLDHRSFYFKQQDSKNLSTKSLVAEIKEIKEKRQREDDVLLSISAGSRHSIIPDIEFEYSDNEIHEDVYKIIKYSCEEVCSTKEQLNKVLRFWTTFLEPMLGVHSGHVVLRQVKIMVLLKIEWGQRP</sequence>
<keyword evidence="4" id="KW-0805">Transcription regulation</keyword>
<gene>
    <name evidence="10" type="ORF">Sradi_0966700</name>
</gene>